<gene>
    <name evidence="2" type="ORF">CLEP1334_LOCUS8743</name>
</gene>
<evidence type="ECO:0000256" key="1">
    <source>
        <dbReference type="SAM" id="MobiDB-lite"/>
    </source>
</evidence>
<accession>A0A7S0IVR3</accession>
<dbReference type="EMBL" id="HBER01017345">
    <property type="protein sequence ID" value="CAD8533488.1"/>
    <property type="molecule type" value="Transcribed_RNA"/>
</dbReference>
<name>A0A7S0IVR3_9EUKA</name>
<evidence type="ECO:0000313" key="2">
    <source>
        <dbReference type="EMBL" id="CAD8533488.1"/>
    </source>
</evidence>
<organism evidence="2">
    <name type="scientific">Calcidiscus leptoporus</name>
    <dbReference type="NCBI Taxonomy" id="127549"/>
    <lineage>
        <taxon>Eukaryota</taxon>
        <taxon>Haptista</taxon>
        <taxon>Haptophyta</taxon>
        <taxon>Prymnesiophyceae</taxon>
        <taxon>Coccolithales</taxon>
        <taxon>Calcidiscaceae</taxon>
        <taxon>Calcidiscus</taxon>
    </lineage>
</organism>
<dbReference type="AlphaFoldDB" id="A0A7S0IVR3"/>
<feature type="region of interest" description="Disordered" evidence="1">
    <location>
        <begin position="122"/>
        <end position="147"/>
    </location>
</feature>
<reference evidence="2" key="1">
    <citation type="submission" date="2021-01" db="EMBL/GenBank/DDBJ databases">
        <authorList>
            <person name="Corre E."/>
            <person name="Pelletier E."/>
            <person name="Niang G."/>
            <person name="Scheremetjew M."/>
            <person name="Finn R."/>
            <person name="Kale V."/>
            <person name="Holt S."/>
            <person name="Cochrane G."/>
            <person name="Meng A."/>
            <person name="Brown T."/>
            <person name="Cohen L."/>
        </authorList>
    </citation>
    <scope>NUCLEOTIDE SEQUENCE</scope>
    <source>
        <strain evidence="2">RCC1130</strain>
    </source>
</reference>
<protein>
    <submittedName>
        <fullName evidence="2">Uncharacterized protein</fullName>
    </submittedName>
</protein>
<sequence length="470" mass="49601">MSELRIRRTYCALFCPLRHRCTMQVEGCAWWGRWLSCCAAQGRSREFGVFIEAALVKAPAERASAHILQQLPFLAAISDASRESTLLPLAGIVPKSIAAAAAMERADPFSLFSEFVVAGGEESGAGRAGRTRSLEAPLAPGGTADNETLLPTLQVPAAASLASAAMSTLPYDSPSDEDGASASCAAHGTINASEEGCEGAEIWAGRTLCLGESGGGSDGGHVSHRVAPQRGASADETRRGITTQLLSLTDEVGVQLVEAALRLRERARDEGDEDEPGGLSVLCEQLRSGGLRALLNVFKCALHGAEEDMSSANTTRTQGVVCAALLYAVEMCADSEHDTLLVFRDQAIQETLLGLALLPDPHVKMTALQVLARLASWPGVPTDFLLSTDVLCCIGAQVGSSLAAAEGPQLIRLLELLQALLHLRGDVILSAPDRILSQQLKPMLDAVGQAVHNSSAPERKIADRLRLELG</sequence>
<proteinExistence type="predicted"/>